<reference evidence="2 3" key="1">
    <citation type="submission" date="2020-01" db="EMBL/GenBank/DDBJ databases">
        <title>Paenibacillus sp. nov., isolated from tomato rhizosphere.</title>
        <authorList>
            <person name="Weon H.-Y."/>
            <person name="Lee S.A."/>
        </authorList>
    </citation>
    <scope>NUCLEOTIDE SEQUENCE [LARGE SCALE GENOMIC DNA]</scope>
    <source>
        <strain evidence="2 3">12200R-189</strain>
    </source>
</reference>
<proteinExistence type="inferred from homology"/>
<evidence type="ECO:0000313" key="3">
    <source>
        <dbReference type="Proteomes" id="UP000476064"/>
    </source>
</evidence>
<dbReference type="PROSITE" id="PS01125">
    <property type="entry name" value="ROK"/>
    <property type="match status" value="1"/>
</dbReference>
<accession>A0A6C0FZL5</accession>
<dbReference type="InterPro" id="IPR000600">
    <property type="entry name" value="ROK"/>
</dbReference>
<gene>
    <name evidence="2" type="ORF">GXP70_06650</name>
</gene>
<keyword evidence="3" id="KW-1185">Reference proteome</keyword>
<name>A0A6C0FZL5_9BACL</name>
<evidence type="ECO:0000256" key="1">
    <source>
        <dbReference type="ARBA" id="ARBA00006479"/>
    </source>
</evidence>
<organism evidence="2 3">
    <name type="scientific">Paenibacillus lycopersici</name>
    <dbReference type="NCBI Taxonomy" id="2704462"/>
    <lineage>
        <taxon>Bacteria</taxon>
        <taxon>Bacillati</taxon>
        <taxon>Bacillota</taxon>
        <taxon>Bacilli</taxon>
        <taxon>Bacillales</taxon>
        <taxon>Paenibacillaceae</taxon>
        <taxon>Paenibacillus</taxon>
    </lineage>
</organism>
<dbReference type="SUPFAM" id="SSF53067">
    <property type="entry name" value="Actin-like ATPase domain"/>
    <property type="match status" value="1"/>
</dbReference>
<dbReference type="Proteomes" id="UP000476064">
    <property type="component" value="Chromosome"/>
</dbReference>
<protein>
    <submittedName>
        <fullName evidence="2">ROK family protein</fullName>
    </submittedName>
</protein>
<dbReference type="Gene3D" id="3.30.420.40">
    <property type="match status" value="2"/>
</dbReference>
<dbReference type="PANTHER" id="PTHR18964">
    <property type="entry name" value="ROK (REPRESSOR, ORF, KINASE) FAMILY"/>
    <property type="match status" value="1"/>
</dbReference>
<dbReference type="PANTHER" id="PTHR18964:SF149">
    <property type="entry name" value="BIFUNCTIONAL UDP-N-ACETYLGLUCOSAMINE 2-EPIMERASE_N-ACETYLMANNOSAMINE KINASE"/>
    <property type="match status" value="1"/>
</dbReference>
<comment type="similarity">
    <text evidence="1">Belongs to the ROK (NagC/XylR) family.</text>
</comment>
<dbReference type="AlphaFoldDB" id="A0A6C0FZL5"/>
<dbReference type="EMBL" id="CP048209">
    <property type="protein sequence ID" value="QHT59660.1"/>
    <property type="molecule type" value="Genomic_DNA"/>
</dbReference>
<dbReference type="InterPro" id="IPR049874">
    <property type="entry name" value="ROK_cs"/>
</dbReference>
<sequence>MNGNQAQHAIGVDIGGTKVNMGLVDREGRILLQRTFPTQASLPGLMDRLISGLHAFIADIRAAGYAHSGIGVGTAGQIDPATGSVYASSDLIPGYAGTRIRDLLSGEFDCPVAVDNDVNVLAVAEKHFGAAKDEANVLCLAIGTGIGGAILIDGELVHGAFGGAGEFGHLSVDMNGRACICGGRGCLEAYASGTSIARLMAERLNEQGRPGGASPPDAREVVAGWLAGDEDAEAVMDIVFAALGAALASLVHAFNPGTIVIGGGVADIGRPFFDRLQVELERRAMPSMGRHARVCPSFLGNRSAMVGAAALLWA</sequence>
<dbReference type="KEGG" id="plyc:GXP70_06650"/>
<evidence type="ECO:0000313" key="2">
    <source>
        <dbReference type="EMBL" id="QHT59660.1"/>
    </source>
</evidence>
<dbReference type="CDD" id="cd24068">
    <property type="entry name" value="ASKHA_NBD_ROK_FnNanK-like"/>
    <property type="match status" value="1"/>
</dbReference>
<dbReference type="RefSeq" id="WP_162355726.1">
    <property type="nucleotide sequence ID" value="NZ_CP048209.1"/>
</dbReference>
<dbReference type="InterPro" id="IPR043129">
    <property type="entry name" value="ATPase_NBD"/>
</dbReference>
<dbReference type="Pfam" id="PF00480">
    <property type="entry name" value="ROK"/>
    <property type="match status" value="1"/>
</dbReference>